<dbReference type="EMBL" id="JAACQH010000175">
    <property type="protein sequence ID" value="NCS92077.1"/>
    <property type="molecule type" value="Genomic_DNA"/>
</dbReference>
<evidence type="ECO:0000313" key="3">
    <source>
        <dbReference type="Proteomes" id="UP000738826"/>
    </source>
</evidence>
<organism evidence="2 3">
    <name type="scientific">Candidatus Altarchaeum hamiconexum</name>
    <dbReference type="NCBI Taxonomy" id="1803513"/>
    <lineage>
        <taxon>Archaea</taxon>
        <taxon>Candidatus Altarchaeota</taxon>
        <taxon>Candidatus Altiarchaeia</taxon>
        <taxon>Candidatus Altarchaeales</taxon>
        <taxon>Candidatus Altarchaeaceae</taxon>
        <taxon>Candidatus Altarchaeum</taxon>
    </lineage>
</organism>
<evidence type="ECO:0000313" key="2">
    <source>
        <dbReference type="EMBL" id="NCS92077.1"/>
    </source>
</evidence>
<keyword evidence="1" id="KW-1133">Transmembrane helix</keyword>
<reference evidence="2" key="1">
    <citation type="submission" date="2019-11" db="EMBL/GenBank/DDBJ databases">
        <title>Lipid analysis of CO2-rich subsurface aquifers suggests an autotrophy-based deep biosphere with lysolipids enriched in CPR bacteria.</title>
        <authorList>
            <person name="Probst A.J."/>
            <person name="Elling F.J."/>
            <person name="Castelle C.J."/>
            <person name="Zhu Q."/>
            <person name="Elvert M."/>
            <person name="Birarda G."/>
            <person name="Holman H.-Y."/>
            <person name="Lane K.R."/>
            <person name="Ladd B."/>
            <person name="Ryan M.C."/>
            <person name="Woyke T."/>
            <person name="Hinrichs K.-U."/>
            <person name="Banfield J.F."/>
        </authorList>
    </citation>
    <scope>NUCLEOTIDE SEQUENCE</scope>
    <source>
        <strain evidence="2">CG_2015-04_33_537</strain>
    </source>
</reference>
<protein>
    <recommendedName>
        <fullName evidence="4">IPTL-CTERM sorting domain-containing protein</fullName>
    </recommendedName>
</protein>
<gene>
    <name evidence="2" type="ORF">GW779_06745</name>
</gene>
<dbReference type="Proteomes" id="UP000738826">
    <property type="component" value="Unassembled WGS sequence"/>
</dbReference>
<feature type="non-terminal residue" evidence="2">
    <location>
        <position position="1"/>
    </location>
</feature>
<comment type="caution">
    <text evidence="2">The sequence shown here is derived from an EMBL/GenBank/DDBJ whole genome shotgun (WGS) entry which is preliminary data.</text>
</comment>
<proteinExistence type="predicted"/>
<evidence type="ECO:0000256" key="1">
    <source>
        <dbReference type="SAM" id="Phobius"/>
    </source>
</evidence>
<feature type="transmembrane region" description="Helical" evidence="1">
    <location>
        <begin position="58"/>
        <end position="76"/>
    </location>
</feature>
<accession>A0A8J7YVX2</accession>
<keyword evidence="1" id="KW-0812">Transmembrane</keyword>
<name>A0A8J7YVX2_9ARCH</name>
<evidence type="ECO:0008006" key="4">
    <source>
        <dbReference type="Google" id="ProtNLM"/>
    </source>
</evidence>
<dbReference type="AlphaFoldDB" id="A0A8J7YVX2"/>
<sequence length="87" mass="9455">NVITAWNNPTLGDYDVIADLNNDGIVQEREIDGMDDSNFVGFNVTSCVTPAPAPVPGLSDFGIIMLILALLFFGILKMRKTQQVQKG</sequence>
<keyword evidence="1" id="KW-0472">Membrane</keyword>